<proteinExistence type="predicted"/>
<dbReference type="AlphaFoldDB" id="A0A0S7E5Y3"/>
<organism evidence="1 2">
    <name type="scientific">Myroides odoratimimus</name>
    <dbReference type="NCBI Taxonomy" id="76832"/>
    <lineage>
        <taxon>Bacteria</taxon>
        <taxon>Pseudomonadati</taxon>
        <taxon>Bacteroidota</taxon>
        <taxon>Flavobacteriia</taxon>
        <taxon>Flavobacteriales</taxon>
        <taxon>Flavobacteriaceae</taxon>
        <taxon>Myroides</taxon>
    </lineage>
</organism>
<protein>
    <submittedName>
        <fullName evidence="1">Uncharacterized protein</fullName>
    </submittedName>
</protein>
<evidence type="ECO:0000313" key="2">
    <source>
        <dbReference type="Proteomes" id="UP000069030"/>
    </source>
</evidence>
<evidence type="ECO:0000313" key="1">
    <source>
        <dbReference type="EMBL" id="ALU25691.1"/>
    </source>
</evidence>
<dbReference type="eggNOG" id="ENOG50316WB">
    <property type="taxonomic scope" value="Bacteria"/>
</dbReference>
<dbReference type="RefSeq" id="WP_006257845.1">
    <property type="nucleotide sequence ID" value="NZ_BCMQ01000002.1"/>
</dbReference>
<sequence length="135" mass="15322">MKKDIEIPVVKDIEIAIIKEYNEEFLADSWYAYLFNNSDQEMEAILVVSQAIGEIDGEVRGTGVFRHAFKSLAPKESVKIELLDESVFKLSNSFMLTFFQGGKLYDKTYTFIQDSLGDAHLQTLPFTTKKGILAK</sequence>
<reference evidence="1 2" key="1">
    <citation type="journal article" date="2016" name="J. Zhejiang Univ. Sci. B">
        <title>Antibiotic resistance mechanisms of Myroides sp.</title>
        <authorList>
            <person name="Hu S."/>
            <person name="Yuan S."/>
            <person name="Qu H."/>
            <person name="Jiang T."/>
            <person name="Zhou Y."/>
            <person name="Wang M."/>
            <person name="Ming D."/>
        </authorList>
    </citation>
    <scope>NUCLEOTIDE SEQUENCE [LARGE SCALE GENOMIC DNA]</scope>
    <source>
        <strain evidence="1 2">PR63039</strain>
    </source>
</reference>
<name>A0A0S7E5Y3_9FLAO</name>
<accession>A0A0S7E5Y3</accession>
<dbReference type="KEGG" id="mod:AS202_05890"/>
<dbReference type="Proteomes" id="UP000069030">
    <property type="component" value="Chromosome"/>
</dbReference>
<dbReference type="EMBL" id="CP013690">
    <property type="protein sequence ID" value="ALU25691.1"/>
    <property type="molecule type" value="Genomic_DNA"/>
</dbReference>
<gene>
    <name evidence="1" type="ORF">AS202_05890</name>
</gene>